<accession>A0A368SBQ2</accession>
<evidence type="ECO:0000313" key="2">
    <source>
        <dbReference type="EMBL" id="RCV39875.1"/>
    </source>
</evidence>
<reference evidence="2" key="2">
    <citation type="submission" date="2015-07" db="EMBL/GenBank/DDBJ databases">
        <authorList>
            <person name="Noorani M."/>
        </authorList>
    </citation>
    <scope>NUCLEOTIDE SEQUENCE</scope>
    <source>
        <strain evidence="2">Yugu1</strain>
    </source>
</reference>
<feature type="region of interest" description="Disordered" evidence="1">
    <location>
        <begin position="41"/>
        <end position="70"/>
    </location>
</feature>
<feature type="compositionally biased region" description="Gly residues" evidence="1">
    <location>
        <begin position="51"/>
        <end position="60"/>
    </location>
</feature>
<dbReference type="EMBL" id="CM003536">
    <property type="protein sequence ID" value="RCV39875.1"/>
    <property type="molecule type" value="Genomic_DNA"/>
</dbReference>
<proteinExistence type="predicted"/>
<protein>
    <submittedName>
        <fullName evidence="2">Uncharacterized protein</fullName>
    </submittedName>
</protein>
<sequence>MRRITQRLVSTTMIDSLRGRVGTMSSMLAAPVHTVEVARRTRGHQRTSCGGRHGSIGQGGRVRSCDGGRRMMGATSGQLRWWLRRTEATSAAPLRASSPGPLVGTADDASGVELAKHASRDRLELEPSRQRERVGAVFDYMDYTIVQTM</sequence>
<dbReference type="AlphaFoldDB" id="A0A368SBQ2"/>
<organism evidence="2">
    <name type="scientific">Setaria italica</name>
    <name type="common">Foxtail millet</name>
    <name type="synonym">Panicum italicum</name>
    <dbReference type="NCBI Taxonomy" id="4555"/>
    <lineage>
        <taxon>Eukaryota</taxon>
        <taxon>Viridiplantae</taxon>
        <taxon>Streptophyta</taxon>
        <taxon>Embryophyta</taxon>
        <taxon>Tracheophyta</taxon>
        <taxon>Spermatophyta</taxon>
        <taxon>Magnoliopsida</taxon>
        <taxon>Liliopsida</taxon>
        <taxon>Poales</taxon>
        <taxon>Poaceae</taxon>
        <taxon>PACMAD clade</taxon>
        <taxon>Panicoideae</taxon>
        <taxon>Panicodae</taxon>
        <taxon>Paniceae</taxon>
        <taxon>Cenchrinae</taxon>
        <taxon>Setaria</taxon>
    </lineage>
</organism>
<reference evidence="2" key="1">
    <citation type="journal article" date="2012" name="Nat. Biotechnol.">
        <title>Reference genome sequence of the model plant Setaria.</title>
        <authorList>
            <person name="Bennetzen J.L."/>
            <person name="Schmutz J."/>
            <person name="Wang H."/>
            <person name="Percifield R."/>
            <person name="Hawkins J."/>
            <person name="Pontaroli A.C."/>
            <person name="Estep M."/>
            <person name="Feng L."/>
            <person name="Vaughn J.N."/>
            <person name="Grimwood J."/>
            <person name="Jenkins J."/>
            <person name="Barry K."/>
            <person name="Lindquist E."/>
            <person name="Hellsten U."/>
            <person name="Deshpande S."/>
            <person name="Wang X."/>
            <person name="Wu X."/>
            <person name="Mitros T."/>
            <person name="Triplett J."/>
            <person name="Yang X."/>
            <person name="Ye C.Y."/>
            <person name="Mauro-Herrera M."/>
            <person name="Wang L."/>
            <person name="Li P."/>
            <person name="Sharma M."/>
            <person name="Sharma R."/>
            <person name="Ronald P.C."/>
            <person name="Panaud O."/>
            <person name="Kellogg E.A."/>
            <person name="Brutnell T.P."/>
            <person name="Doust A.N."/>
            <person name="Tuskan G.A."/>
            <person name="Rokhsar D."/>
            <person name="Devos K.M."/>
        </authorList>
    </citation>
    <scope>NUCLEOTIDE SEQUENCE [LARGE SCALE GENOMIC DNA]</scope>
    <source>
        <strain evidence="2">Yugu1</strain>
    </source>
</reference>
<evidence type="ECO:0000256" key="1">
    <source>
        <dbReference type="SAM" id="MobiDB-lite"/>
    </source>
</evidence>
<name>A0A368SBQ2_SETIT</name>
<gene>
    <name evidence="2" type="ORF">SETIT_9G005500v2</name>
</gene>